<name>A0ABR7HJU4_9FIRM</name>
<dbReference type="Pfam" id="PF12672">
    <property type="entry name" value="DUF3793"/>
    <property type="match status" value="1"/>
</dbReference>
<dbReference type="EMBL" id="JACOPS010000002">
    <property type="protein sequence ID" value="MBC5727799.1"/>
    <property type="molecule type" value="Genomic_DNA"/>
</dbReference>
<dbReference type="Proteomes" id="UP000636755">
    <property type="component" value="Unassembled WGS sequence"/>
</dbReference>
<dbReference type="InterPro" id="IPR024523">
    <property type="entry name" value="DUF3793"/>
</dbReference>
<dbReference type="RefSeq" id="WP_186935066.1">
    <property type="nucleotide sequence ID" value="NZ_JACOPS010000002.1"/>
</dbReference>
<keyword evidence="2" id="KW-1185">Reference proteome</keyword>
<proteinExistence type="predicted"/>
<organism evidence="1 2">
    <name type="scientific">Ruminococcus intestinalis</name>
    <dbReference type="NCBI Taxonomy" id="2763066"/>
    <lineage>
        <taxon>Bacteria</taxon>
        <taxon>Bacillati</taxon>
        <taxon>Bacillota</taxon>
        <taxon>Clostridia</taxon>
        <taxon>Eubacteriales</taxon>
        <taxon>Oscillospiraceae</taxon>
        <taxon>Ruminococcus</taxon>
    </lineage>
</organism>
<evidence type="ECO:0000313" key="1">
    <source>
        <dbReference type="EMBL" id="MBC5727799.1"/>
    </source>
</evidence>
<comment type="caution">
    <text evidence="1">The sequence shown here is derived from an EMBL/GenBank/DDBJ whole genome shotgun (WGS) entry which is preliminary data.</text>
</comment>
<sequence>MSEEILVRHCSPTLANIKTGNLVNCRIDSVYRLKKDIISLNSVLNAKGVSIRVLYCSSERALIYVYRPEKLNADMQNGKNKKFLNLIGYRGTTNDELINELSARVYSCGGFPHEIGLFLGYPIDDVISFIENKGKNFKCCGCWKVYHDEDNAKKTFEKYKKCTNIYCKKYLQGSSLKRLTV</sequence>
<reference evidence="1 2" key="1">
    <citation type="submission" date="2020-08" db="EMBL/GenBank/DDBJ databases">
        <title>Genome public.</title>
        <authorList>
            <person name="Liu C."/>
            <person name="Sun Q."/>
        </authorList>
    </citation>
    <scope>NUCLEOTIDE SEQUENCE [LARGE SCALE GENOMIC DNA]</scope>
    <source>
        <strain evidence="1 2">NSJ-71</strain>
    </source>
</reference>
<protein>
    <submittedName>
        <fullName evidence="1">DUF3793 family protein</fullName>
    </submittedName>
</protein>
<gene>
    <name evidence="1" type="ORF">H8R91_04535</name>
</gene>
<accession>A0ABR7HJU4</accession>
<evidence type="ECO:0000313" key="2">
    <source>
        <dbReference type="Proteomes" id="UP000636755"/>
    </source>
</evidence>